<sequence>MSTSFVSFDGEHGFWSADRWLELYLRLLLLHLEDAPNQRSPCHAIREKWHVASSGACSGWVPVFVDDVKASLEGVRLMLNAIASLSRGLEQAPPKLDKRVIRLLWGEQYDRPWPDEVETSSLVEISEALVKLIKGEMTSTAADEVYVPVSPQTND</sequence>
<dbReference type="OrthoDB" id="273990at2"/>
<dbReference type="AlphaFoldDB" id="A0A2S8GD75"/>
<evidence type="ECO:0000313" key="1">
    <source>
        <dbReference type="EMBL" id="PQO42412.1"/>
    </source>
</evidence>
<accession>A0A2S8GD75</accession>
<dbReference type="Proteomes" id="UP000237819">
    <property type="component" value="Unassembled WGS sequence"/>
</dbReference>
<dbReference type="RefSeq" id="WP_105338990.1">
    <property type="nucleotide sequence ID" value="NZ_PUHZ01000025.1"/>
</dbReference>
<name>A0A2S8GD75_9BACT</name>
<gene>
    <name evidence="1" type="ORF">C5Y93_29220</name>
</gene>
<comment type="caution">
    <text evidence="1">The sequence shown here is derived from an EMBL/GenBank/DDBJ whole genome shotgun (WGS) entry which is preliminary data.</text>
</comment>
<reference evidence="1 2" key="1">
    <citation type="submission" date="2018-02" db="EMBL/GenBank/DDBJ databases">
        <title>Comparative genomes isolates from brazilian mangrove.</title>
        <authorList>
            <person name="Araujo J.E."/>
            <person name="Taketani R.G."/>
            <person name="Silva M.C.P."/>
            <person name="Loureco M.V."/>
            <person name="Andreote F.D."/>
        </authorList>
    </citation>
    <scope>NUCLEOTIDE SEQUENCE [LARGE SCALE GENOMIC DNA]</scope>
    <source>
        <strain evidence="1 2">Nap-Phe MGV</strain>
    </source>
</reference>
<evidence type="ECO:0000313" key="2">
    <source>
        <dbReference type="Proteomes" id="UP000237819"/>
    </source>
</evidence>
<proteinExistence type="predicted"/>
<dbReference type="EMBL" id="PUHZ01000025">
    <property type="protein sequence ID" value="PQO42412.1"/>
    <property type="molecule type" value="Genomic_DNA"/>
</dbReference>
<organism evidence="1 2">
    <name type="scientific">Blastopirellula marina</name>
    <dbReference type="NCBI Taxonomy" id="124"/>
    <lineage>
        <taxon>Bacteria</taxon>
        <taxon>Pseudomonadati</taxon>
        <taxon>Planctomycetota</taxon>
        <taxon>Planctomycetia</taxon>
        <taxon>Pirellulales</taxon>
        <taxon>Pirellulaceae</taxon>
        <taxon>Blastopirellula</taxon>
    </lineage>
</organism>
<protein>
    <submittedName>
        <fullName evidence="1">Uncharacterized protein</fullName>
    </submittedName>
</protein>